<feature type="compositionally biased region" description="Acidic residues" evidence="1">
    <location>
        <begin position="391"/>
        <end position="401"/>
    </location>
</feature>
<feature type="transmembrane region" description="Helical" evidence="2">
    <location>
        <begin position="247"/>
        <end position="268"/>
    </location>
</feature>
<evidence type="ECO:0000313" key="4">
    <source>
        <dbReference type="Proteomes" id="UP000809910"/>
    </source>
</evidence>
<protein>
    <recommendedName>
        <fullName evidence="5">Substrate of the Dot/Icm secretion system</fullName>
    </recommendedName>
</protein>
<keyword evidence="4" id="KW-1185">Reference proteome</keyword>
<evidence type="ECO:0008006" key="5">
    <source>
        <dbReference type="Google" id="ProtNLM"/>
    </source>
</evidence>
<dbReference type="EMBL" id="JADWVN010000016">
    <property type="protein sequence ID" value="MBL7526596.1"/>
    <property type="molecule type" value="Genomic_DNA"/>
</dbReference>
<reference evidence="3 4" key="1">
    <citation type="submission" date="2020-12" db="EMBL/GenBank/DDBJ databases">
        <title>WGS of Legionella: environmental sample.</title>
        <authorList>
            <person name="Cristino S."/>
            <person name="Girolamini L."/>
            <person name="Salaris S."/>
            <person name="Pascale M.R."/>
            <person name="Mazzotta M."/>
            <person name="Orsini M."/>
            <person name="Grottola A."/>
        </authorList>
    </citation>
    <scope>NUCLEOTIDE SEQUENCE [LARGE SCALE GENOMIC DNA]</scope>
    <source>
        <strain evidence="3 4">30cs62</strain>
    </source>
</reference>
<dbReference type="Proteomes" id="UP000809910">
    <property type="component" value="Unassembled WGS sequence"/>
</dbReference>
<organism evidence="3 4">
    <name type="scientific">Legionella bononiensis</name>
    <dbReference type="NCBI Taxonomy" id="2793102"/>
    <lineage>
        <taxon>Bacteria</taxon>
        <taxon>Pseudomonadati</taxon>
        <taxon>Pseudomonadota</taxon>
        <taxon>Gammaproteobacteria</taxon>
        <taxon>Legionellales</taxon>
        <taxon>Legionellaceae</taxon>
        <taxon>Legionella</taxon>
    </lineage>
</organism>
<proteinExistence type="predicted"/>
<feature type="region of interest" description="Disordered" evidence="1">
    <location>
        <begin position="388"/>
        <end position="426"/>
    </location>
</feature>
<sequence length="426" mass="46924">MKVTLFRDDYESISEIVREQLRQLMPDNEFAQTEYLLFGPEFMAQPLRISTPSTRFDFDPVHTGYINILKDEINSSDDSPEEKQLKQQQLESIILFGQILFSQSASLHFLQKSAIDASLEEDNPIAITIERLRSLVQKEGIQFESSKLEALSRRKEFNDELNDLKRTIKDSPLDEENKAQLLDNLSKTKDFYYQANDFNFKFANKPSRSYSNFVNNCERIGSKIALVASLVAIGATALSLIPPFAPVMIPLALAASTISVVIGLPLALKKVGTMLYNLIRFGAAPTTGELITTALLGTSLIMAGVTNVIGQAVNAGVLSKTAQLISQAVAAVSNLGKAAVGIAGQNMSEVHLDKVEFYKSELVRLKPQEQGLALNMHNSEVVDEGEKAEQVEEAGEIEEVNEFNKVEEVEDADSDLDSDAPGMQLG</sequence>
<evidence type="ECO:0000256" key="1">
    <source>
        <dbReference type="SAM" id="MobiDB-lite"/>
    </source>
</evidence>
<feature type="compositionally biased region" description="Acidic residues" evidence="1">
    <location>
        <begin position="408"/>
        <end position="418"/>
    </location>
</feature>
<name>A0ABS1WB64_9GAMM</name>
<feature type="transmembrane region" description="Helical" evidence="2">
    <location>
        <begin position="224"/>
        <end position="241"/>
    </location>
</feature>
<keyword evidence="2" id="KW-1133">Transmembrane helix</keyword>
<evidence type="ECO:0000256" key="2">
    <source>
        <dbReference type="SAM" id="Phobius"/>
    </source>
</evidence>
<accession>A0ABS1WB64</accession>
<comment type="caution">
    <text evidence="3">The sequence shown here is derived from an EMBL/GenBank/DDBJ whole genome shotgun (WGS) entry which is preliminary data.</text>
</comment>
<gene>
    <name evidence="3" type="ORF">I5282_08445</name>
</gene>
<keyword evidence="2" id="KW-0472">Membrane</keyword>
<dbReference type="RefSeq" id="WP_203110119.1">
    <property type="nucleotide sequence ID" value="NZ_JADOBG010000012.1"/>
</dbReference>
<keyword evidence="2" id="KW-0812">Transmembrane</keyword>
<evidence type="ECO:0000313" key="3">
    <source>
        <dbReference type="EMBL" id="MBL7526596.1"/>
    </source>
</evidence>